<gene>
    <name evidence="1" type="ORF">P171DRAFT_281672</name>
</gene>
<dbReference type="Proteomes" id="UP000799764">
    <property type="component" value="Unassembled WGS sequence"/>
</dbReference>
<evidence type="ECO:0000313" key="1">
    <source>
        <dbReference type="EMBL" id="KAF2444727.1"/>
    </source>
</evidence>
<comment type="caution">
    <text evidence="1">The sequence shown here is derived from an EMBL/GenBank/DDBJ whole genome shotgun (WGS) entry which is preliminary data.</text>
</comment>
<evidence type="ECO:0000313" key="2">
    <source>
        <dbReference type="Proteomes" id="UP000799764"/>
    </source>
</evidence>
<accession>A0A9P4UD20</accession>
<keyword evidence="2" id="KW-1185">Reference proteome</keyword>
<dbReference type="EMBL" id="MU001500">
    <property type="protein sequence ID" value="KAF2444727.1"/>
    <property type="molecule type" value="Genomic_DNA"/>
</dbReference>
<reference evidence="1" key="1">
    <citation type="journal article" date="2020" name="Stud. Mycol.">
        <title>101 Dothideomycetes genomes: a test case for predicting lifestyles and emergence of pathogens.</title>
        <authorList>
            <person name="Haridas S."/>
            <person name="Albert R."/>
            <person name="Binder M."/>
            <person name="Bloem J."/>
            <person name="Labutti K."/>
            <person name="Salamov A."/>
            <person name="Andreopoulos B."/>
            <person name="Baker S."/>
            <person name="Barry K."/>
            <person name="Bills G."/>
            <person name="Bluhm B."/>
            <person name="Cannon C."/>
            <person name="Castanera R."/>
            <person name="Culley D."/>
            <person name="Daum C."/>
            <person name="Ezra D."/>
            <person name="Gonzalez J."/>
            <person name="Henrissat B."/>
            <person name="Kuo A."/>
            <person name="Liang C."/>
            <person name="Lipzen A."/>
            <person name="Lutzoni F."/>
            <person name="Magnuson J."/>
            <person name="Mondo S."/>
            <person name="Nolan M."/>
            <person name="Ohm R."/>
            <person name="Pangilinan J."/>
            <person name="Park H.-J."/>
            <person name="Ramirez L."/>
            <person name="Alfaro M."/>
            <person name="Sun H."/>
            <person name="Tritt A."/>
            <person name="Yoshinaga Y."/>
            <person name="Zwiers L.-H."/>
            <person name="Turgeon B."/>
            <person name="Goodwin S."/>
            <person name="Spatafora J."/>
            <person name="Crous P."/>
            <person name="Grigoriev I."/>
        </authorList>
    </citation>
    <scope>NUCLEOTIDE SEQUENCE</scope>
    <source>
        <strain evidence="1">CBS 690.94</strain>
    </source>
</reference>
<dbReference type="AlphaFoldDB" id="A0A9P4UD20"/>
<name>A0A9P4UD20_9PLEO</name>
<proteinExistence type="predicted"/>
<organism evidence="1 2">
    <name type="scientific">Karstenula rhodostoma CBS 690.94</name>
    <dbReference type="NCBI Taxonomy" id="1392251"/>
    <lineage>
        <taxon>Eukaryota</taxon>
        <taxon>Fungi</taxon>
        <taxon>Dikarya</taxon>
        <taxon>Ascomycota</taxon>
        <taxon>Pezizomycotina</taxon>
        <taxon>Dothideomycetes</taxon>
        <taxon>Pleosporomycetidae</taxon>
        <taxon>Pleosporales</taxon>
        <taxon>Massarineae</taxon>
        <taxon>Didymosphaeriaceae</taxon>
        <taxon>Karstenula</taxon>
    </lineage>
</organism>
<sequence length="115" mass="13092">MAEGRVGLNSGLEVKWAVRLMLTRLSCRGVSRGDRERDYSRVYCSLPRQECVCRRSCVLRAWQFRERKRFWWLWGTYSSVGGGGESRSASAIFVGPQTLGVDAFMSQDKSNVFVS</sequence>
<dbReference type="OrthoDB" id="10444049at2759"/>
<protein>
    <submittedName>
        <fullName evidence="1">Uncharacterized protein</fullName>
    </submittedName>
</protein>